<dbReference type="InterPro" id="IPR038333">
    <property type="entry name" value="T1MK-like_N_sf"/>
</dbReference>
<dbReference type="GO" id="GO:0009307">
    <property type="term" value="P:DNA restriction-modification system"/>
    <property type="evidence" value="ECO:0007669"/>
    <property type="project" value="UniProtKB-KW"/>
</dbReference>
<dbReference type="Gene3D" id="3.40.50.150">
    <property type="entry name" value="Vaccinia Virus protein VP39"/>
    <property type="match status" value="1"/>
</dbReference>
<dbReference type="PRINTS" id="PR00507">
    <property type="entry name" value="N12N6MTFRASE"/>
</dbReference>
<accession>A0A3A1YGX7</accession>
<evidence type="ECO:0000259" key="9">
    <source>
        <dbReference type="Pfam" id="PF12161"/>
    </source>
</evidence>
<dbReference type="Pfam" id="PF12161">
    <property type="entry name" value="HsdM_N"/>
    <property type="match status" value="1"/>
</dbReference>
<dbReference type="PANTHER" id="PTHR42933:SF1">
    <property type="entry name" value="SITE-SPECIFIC DNA-METHYLTRANSFERASE (ADENINE-SPECIFIC)"/>
    <property type="match status" value="1"/>
</dbReference>
<dbReference type="InterPro" id="IPR004546">
    <property type="entry name" value="Restrct_endonuc_T1M"/>
</dbReference>
<comment type="catalytic activity">
    <reaction evidence="7">
        <text>a 2'-deoxyadenosine in DNA + S-adenosyl-L-methionine = an N(6)-methyl-2'-deoxyadenosine in DNA + S-adenosyl-L-homocysteine + H(+)</text>
        <dbReference type="Rhea" id="RHEA:15197"/>
        <dbReference type="Rhea" id="RHEA-COMP:12418"/>
        <dbReference type="Rhea" id="RHEA-COMP:12419"/>
        <dbReference type="ChEBI" id="CHEBI:15378"/>
        <dbReference type="ChEBI" id="CHEBI:57856"/>
        <dbReference type="ChEBI" id="CHEBI:59789"/>
        <dbReference type="ChEBI" id="CHEBI:90615"/>
        <dbReference type="ChEBI" id="CHEBI:90616"/>
        <dbReference type="EC" id="2.1.1.72"/>
    </reaction>
</comment>
<evidence type="ECO:0000256" key="6">
    <source>
        <dbReference type="ARBA" id="ARBA00022747"/>
    </source>
</evidence>
<feature type="domain" description="N6 adenine-specific DNA methyltransferase N-terminal" evidence="9">
    <location>
        <begin position="15"/>
        <end position="195"/>
    </location>
</feature>
<dbReference type="GO" id="GO:0009007">
    <property type="term" value="F:site-specific DNA-methyltransferase (adenine-specific) activity"/>
    <property type="evidence" value="ECO:0007669"/>
    <property type="project" value="UniProtKB-EC"/>
</dbReference>
<dbReference type="PANTHER" id="PTHR42933">
    <property type="entry name" value="SLR6095 PROTEIN"/>
    <property type="match status" value="1"/>
</dbReference>
<dbReference type="GO" id="GO:0008170">
    <property type="term" value="F:N-methyltransferase activity"/>
    <property type="evidence" value="ECO:0007669"/>
    <property type="project" value="InterPro"/>
</dbReference>
<evidence type="ECO:0000313" key="11">
    <source>
        <dbReference type="Proteomes" id="UP000265964"/>
    </source>
</evidence>
<dbReference type="GO" id="GO:0032259">
    <property type="term" value="P:methylation"/>
    <property type="evidence" value="ECO:0007669"/>
    <property type="project" value="UniProtKB-KW"/>
</dbReference>
<feature type="domain" description="DNA methylase adenine-specific" evidence="8">
    <location>
        <begin position="209"/>
        <end position="540"/>
    </location>
</feature>
<keyword evidence="3" id="KW-0489">Methyltransferase</keyword>
<dbReference type="SUPFAM" id="SSF53335">
    <property type="entry name" value="S-adenosyl-L-methionine-dependent methyltransferases"/>
    <property type="match status" value="1"/>
</dbReference>
<name>A0A3A1YGX7_9GAMM</name>
<dbReference type="InterPro" id="IPR022749">
    <property type="entry name" value="D12N6_MeTrfase_N"/>
</dbReference>
<dbReference type="EMBL" id="NRJF01000087">
    <property type="protein sequence ID" value="RIY35474.1"/>
    <property type="molecule type" value="Genomic_DNA"/>
</dbReference>
<dbReference type="NCBIfam" id="TIGR00497">
    <property type="entry name" value="hsdM"/>
    <property type="match status" value="1"/>
</dbReference>
<evidence type="ECO:0000256" key="3">
    <source>
        <dbReference type="ARBA" id="ARBA00022603"/>
    </source>
</evidence>
<dbReference type="Pfam" id="PF02384">
    <property type="entry name" value="N6_Mtase"/>
    <property type="match status" value="1"/>
</dbReference>
<evidence type="ECO:0000256" key="1">
    <source>
        <dbReference type="ARBA" id="ARBA00006594"/>
    </source>
</evidence>
<keyword evidence="5" id="KW-0949">S-adenosyl-L-methionine</keyword>
<comment type="caution">
    <text evidence="10">The sequence shown here is derived from an EMBL/GenBank/DDBJ whole genome shotgun (WGS) entry which is preliminary data.</text>
</comment>
<evidence type="ECO:0000259" key="8">
    <source>
        <dbReference type="Pfam" id="PF02384"/>
    </source>
</evidence>
<keyword evidence="6" id="KW-0680">Restriction system</keyword>
<dbReference type="Proteomes" id="UP000265964">
    <property type="component" value="Unassembled WGS sequence"/>
</dbReference>
<dbReference type="AlphaFoldDB" id="A0A3A1YGX7"/>
<organism evidence="10 11">
    <name type="scientific">Psittacicella gerlachiana</name>
    <dbReference type="NCBI Taxonomy" id="2028574"/>
    <lineage>
        <taxon>Bacteria</taxon>
        <taxon>Pseudomonadati</taxon>
        <taxon>Pseudomonadota</taxon>
        <taxon>Gammaproteobacteria</taxon>
        <taxon>Pasteurellales</taxon>
        <taxon>Psittacicellaceae</taxon>
        <taxon>Psittacicella</taxon>
    </lineage>
</organism>
<proteinExistence type="inferred from homology"/>
<protein>
    <recommendedName>
        <fullName evidence="2">site-specific DNA-methyltransferase (adenine-specific)</fullName>
        <ecNumber evidence="2">2.1.1.72</ecNumber>
    </recommendedName>
</protein>
<dbReference type="PROSITE" id="PS00092">
    <property type="entry name" value="N6_MTASE"/>
    <property type="match status" value="1"/>
</dbReference>
<dbReference type="EC" id="2.1.1.72" evidence="2"/>
<dbReference type="InterPro" id="IPR002052">
    <property type="entry name" value="DNA_methylase_N6_adenine_CS"/>
</dbReference>
<evidence type="ECO:0000256" key="7">
    <source>
        <dbReference type="ARBA" id="ARBA00047942"/>
    </source>
</evidence>
<dbReference type="InterPro" id="IPR029063">
    <property type="entry name" value="SAM-dependent_MTases_sf"/>
</dbReference>
<dbReference type="InterPro" id="IPR051537">
    <property type="entry name" value="DNA_Adenine_Mtase"/>
</dbReference>
<evidence type="ECO:0000313" key="10">
    <source>
        <dbReference type="EMBL" id="RIY35474.1"/>
    </source>
</evidence>
<sequence>MSEQNQQVDTTQLFNQIWSMANNLRGNMDASEYKNYILGFLFYRFLSEKLEQEVYANELLEYSVDLNIREEEFASMTFAQAYKHVLEVMVQNEKPGISEKDEDYHTYYKAAAVKVSQEANLAYTILPEYLWSNLIDLINSNKIFASTYTDLFEAFNEGILDEGREDFENIFVDVNLRATRLGSDSNSRTQFLNEVCLKVNDMHFKDEKGRDLLGAIYENLIGKFAANAGKTGGEFYTPHEVSQLIAQIVTHNVAQILEPNDEFLVLDPTCGSGSLLLTVRTALNNNPEFVAKTALRNANERVKFYGQEKNFTTYNLARMNLLMHDVNPKDMKLENGDTLDSDWPTVDLENRSFDGFVHAVVANPPYSAHWDPAPEKLSDPRFAPYGKLAPKTKADFSFLLHGLYHLKDNGTMAIVLPHGVLFRGAAEATIRKALIEKNYLDTVIGLPANLFYGTGIPTIILVFKKNRQNQDVLFIDASKEFEKDKKQNRLTEENINKIVETYVNRVNVDKYAYVASIDEIIENDYNLNIPRYVDTFEEEEQIDLEQVILDIDRDKKEIARLEASIYAQLKELGVDVEEIIKRNQKDQD</sequence>
<comment type="similarity">
    <text evidence="1">Belongs to the N(4)/N(6)-methyltransferase family.</text>
</comment>
<evidence type="ECO:0000256" key="4">
    <source>
        <dbReference type="ARBA" id="ARBA00022679"/>
    </source>
</evidence>
<evidence type="ECO:0000256" key="2">
    <source>
        <dbReference type="ARBA" id="ARBA00011900"/>
    </source>
</evidence>
<dbReference type="InterPro" id="IPR003356">
    <property type="entry name" value="DNA_methylase_A-5"/>
</dbReference>
<dbReference type="RefSeq" id="WP_119534615.1">
    <property type="nucleotide sequence ID" value="NZ_NRJF01000087.1"/>
</dbReference>
<gene>
    <name evidence="10" type="ORF">CKF59_03595</name>
</gene>
<keyword evidence="4" id="KW-0808">Transferase</keyword>
<evidence type="ECO:0000256" key="5">
    <source>
        <dbReference type="ARBA" id="ARBA00022691"/>
    </source>
</evidence>
<keyword evidence="11" id="KW-1185">Reference proteome</keyword>
<dbReference type="GO" id="GO:0003677">
    <property type="term" value="F:DNA binding"/>
    <property type="evidence" value="ECO:0007669"/>
    <property type="project" value="InterPro"/>
</dbReference>
<dbReference type="Gene3D" id="1.20.1260.30">
    <property type="match status" value="1"/>
</dbReference>
<reference evidence="10 11" key="1">
    <citation type="submission" date="2017-08" db="EMBL/GenBank/DDBJ databases">
        <title>Reclassification of Bisgaard taxon 37 and 44.</title>
        <authorList>
            <person name="Christensen H."/>
        </authorList>
    </citation>
    <scope>NUCLEOTIDE SEQUENCE [LARGE SCALE GENOMIC DNA]</scope>
    <source>
        <strain evidence="10 11">EEAB3T1</strain>
    </source>
</reference>
<dbReference type="OrthoDB" id="9784823at2"/>